<keyword evidence="4 6" id="KW-0325">Glycoprotein</keyword>
<dbReference type="PANTHER" id="PTHR10514">
    <property type="entry name" value="ANGIOTENSIN-CONVERTING ENZYME"/>
    <property type="match status" value="1"/>
</dbReference>
<evidence type="ECO:0000313" key="16">
    <source>
        <dbReference type="Proteomes" id="UP000663832"/>
    </source>
</evidence>
<dbReference type="GO" id="GO:0006508">
    <property type="term" value="P:proteolysis"/>
    <property type="evidence" value="ECO:0007669"/>
    <property type="project" value="UniProtKB-KW"/>
</dbReference>
<evidence type="ECO:0000256" key="8">
    <source>
        <dbReference type="PIRSR" id="PIRSR601548-2"/>
    </source>
</evidence>
<keyword evidence="16" id="KW-1185">Reference proteome</keyword>
<evidence type="ECO:0000256" key="2">
    <source>
        <dbReference type="ARBA" id="ARBA00022729"/>
    </source>
</evidence>
<feature type="active site" description="Proton acceptor 1" evidence="5">
    <location>
        <position position="444"/>
    </location>
</feature>
<feature type="binding site" evidence="11">
    <location>
        <position position="471"/>
    </location>
    <ligand>
        <name>Zn(2+)</name>
        <dbReference type="ChEBI" id="CHEBI:29105"/>
        <label>2</label>
        <note>catalytic</note>
    </ligand>
</feature>
<reference evidence="15" key="1">
    <citation type="submission" date="2021-02" db="EMBL/GenBank/DDBJ databases">
        <authorList>
            <person name="Nowell W R."/>
        </authorList>
    </citation>
    <scope>NUCLEOTIDE SEQUENCE</scope>
</reference>
<evidence type="ECO:0000313" key="15">
    <source>
        <dbReference type="EMBL" id="CAF1330429.1"/>
    </source>
</evidence>
<dbReference type="AlphaFoldDB" id="A0A815FUR2"/>
<name>A0A815FUR2_9BILA</name>
<feature type="active site" description="Proton acceptor 2" evidence="7">
    <location>
        <position position="444"/>
    </location>
</feature>
<keyword evidence="3 10" id="KW-1015">Disulfide bond</keyword>
<evidence type="ECO:0000256" key="9">
    <source>
        <dbReference type="PIRSR" id="PIRSR601548-3"/>
    </source>
</evidence>
<keyword evidence="9 13" id="KW-0862">Zinc</keyword>
<evidence type="ECO:0000256" key="7">
    <source>
        <dbReference type="PIRSR" id="PIRSR601548-11"/>
    </source>
</evidence>
<evidence type="ECO:0000256" key="12">
    <source>
        <dbReference type="PROSITE-ProRule" id="PRU01355"/>
    </source>
</evidence>
<evidence type="ECO:0000256" key="6">
    <source>
        <dbReference type="PIRSR" id="PIRSR601548-10"/>
    </source>
</evidence>
<dbReference type="Pfam" id="PF01401">
    <property type="entry name" value="Peptidase_M2"/>
    <property type="match status" value="1"/>
</dbReference>
<dbReference type="PANTHER" id="PTHR10514:SF27">
    <property type="entry name" value="ANGIOTENSIN-CONVERTING ENZYME"/>
    <property type="match status" value="1"/>
</dbReference>
<keyword evidence="13" id="KW-0121">Carboxypeptidase</keyword>
<keyword evidence="2 14" id="KW-0732">Signal</keyword>
<feature type="binding site" evidence="9">
    <location>
        <position position="447"/>
    </location>
    <ligand>
        <name>Zn(2+)</name>
        <dbReference type="ChEBI" id="CHEBI:29105"/>
        <label>1</label>
        <note>catalytic</note>
    </ligand>
</feature>
<protein>
    <recommendedName>
        <fullName evidence="13">Angiotensin-converting enzyme</fullName>
        <ecNumber evidence="13">3.4.-.-</ecNumber>
    </recommendedName>
</protein>
<comment type="similarity">
    <text evidence="1 12 13">Belongs to the peptidase M2 family.</text>
</comment>
<feature type="disulfide bond" evidence="10 12">
    <location>
        <begin position="209"/>
        <end position="217"/>
    </location>
</feature>
<comment type="caution">
    <text evidence="15">The sequence shown here is derived from an EMBL/GenBank/DDBJ whole genome shotgun (WGS) entry which is preliminary data.</text>
</comment>
<sequence length="679" mass="80652">MKINKLIYTLFILFSLQYYVLARKYSHHYERNLEDELIDLISRNLNQISSDSTEVSQESYNDENKVELDDPVDVDLWNKLNDEDIKKMPQIDDYSSEKQAKSWLKWYLRVSKRYHQISVLLGWNHKTNLTEENRKAMSAQHLKSAPFGRQTLPIAKKFDEYMTHSSDEDLKRTYDRLARGTVSNNDENVKKSSKLHAQLEQIYSTAEVCELNDNTKCYTLSPYLERLMQIEKDYDRLLWAWKGWHNQCGNKIRPVYLPYIDLLDENIKENGYKDEAQKWIEEYEMGNETEFESILDQSLQDIMPFYEQLHAFARGRLCEIYPKRFDCNGPIPAHLLGNMWAQQWQNRLDDLMPYPDVPLVNITRILYKKKYTIEKMYKTAENFFTSINLYPMTPKFWARSMFTKPVDRDVVCHASAFDFRYHNDYRVKICTIMDDDYFYTIHHEMGHIEYYMSYANQRYDYQDGANSGFHEAIGDTIGMYAISPRHLVKIGFLDEESINSHYEMNFLMRMALQKVAFLPFAYVMDKYRFALFRHEINRDTELNAKWWALRIQYGGIMAPVPRSDPENFDAGAKFHIPSGTPYARYFIAHILQFQFYRAMCRLQGQTKRLHMCDIYGNKHVGERFKAMLAMGSSKPWSEILESLTGENKLEPQAMVDFFEPLYKWLKMENLARGYPVGWK</sequence>
<dbReference type="EMBL" id="CAJNOM010000295">
    <property type="protein sequence ID" value="CAF1330429.1"/>
    <property type="molecule type" value="Genomic_DNA"/>
</dbReference>
<feature type="chain" id="PRO_5033032400" description="Angiotensin-converting enzyme" evidence="14">
    <location>
        <begin position="23"/>
        <end position="679"/>
    </location>
</feature>
<dbReference type="GO" id="GO:0046872">
    <property type="term" value="F:metal ion binding"/>
    <property type="evidence" value="ECO:0007669"/>
    <property type="project" value="UniProtKB-KW"/>
</dbReference>
<evidence type="ECO:0000256" key="3">
    <source>
        <dbReference type="ARBA" id="ARBA00023157"/>
    </source>
</evidence>
<evidence type="ECO:0000256" key="5">
    <source>
        <dbReference type="PIRSR" id="PIRSR601548-1"/>
    </source>
</evidence>
<organism evidence="15 16">
    <name type="scientific">Adineta steineri</name>
    <dbReference type="NCBI Taxonomy" id="433720"/>
    <lineage>
        <taxon>Eukaryota</taxon>
        <taxon>Metazoa</taxon>
        <taxon>Spiralia</taxon>
        <taxon>Gnathifera</taxon>
        <taxon>Rotifera</taxon>
        <taxon>Eurotatoria</taxon>
        <taxon>Bdelloidea</taxon>
        <taxon>Adinetida</taxon>
        <taxon>Adinetidae</taxon>
        <taxon>Adineta</taxon>
    </lineage>
</organism>
<dbReference type="EC" id="3.4.-.-" evidence="13"/>
<dbReference type="GO" id="GO:0005886">
    <property type="term" value="C:plasma membrane"/>
    <property type="evidence" value="ECO:0007669"/>
    <property type="project" value="TreeGrafter"/>
</dbReference>
<feature type="active site" description="Proton donor 1" evidence="5">
    <location>
        <position position="575"/>
    </location>
</feature>
<feature type="binding site" evidence="11">
    <location>
        <position position="447"/>
    </location>
    <ligand>
        <name>Zn(2+)</name>
        <dbReference type="ChEBI" id="CHEBI:29105"/>
        <label>2</label>
        <note>catalytic</note>
    </ligand>
</feature>
<comment type="cofactor">
    <cofactor evidence="13">
        <name>Zn(2+)</name>
        <dbReference type="ChEBI" id="CHEBI:29105"/>
    </cofactor>
    <text evidence="13">Binds 1 zinc ion per subunit.</text>
</comment>
<evidence type="ECO:0000256" key="14">
    <source>
        <dbReference type="SAM" id="SignalP"/>
    </source>
</evidence>
<evidence type="ECO:0000256" key="13">
    <source>
        <dbReference type="RuleBase" id="RU361144"/>
    </source>
</evidence>
<keyword evidence="13" id="KW-0645">Protease</keyword>
<feature type="binding site" evidence="9">
    <location>
        <position position="443"/>
    </location>
    <ligand>
        <name>Zn(2+)</name>
        <dbReference type="ChEBI" id="CHEBI:29105"/>
        <label>1</label>
        <note>catalytic</note>
    </ligand>
</feature>
<dbReference type="Gene3D" id="1.10.1370.30">
    <property type="match status" value="1"/>
</dbReference>
<dbReference type="PROSITE" id="PS52011">
    <property type="entry name" value="PEPTIDASE_M2"/>
    <property type="match status" value="1"/>
</dbReference>
<dbReference type="CDD" id="cd06461">
    <property type="entry name" value="M2_ACE"/>
    <property type="match status" value="1"/>
</dbReference>
<evidence type="ECO:0000256" key="10">
    <source>
        <dbReference type="PIRSR" id="PIRSR601548-4"/>
    </source>
</evidence>
<dbReference type="GO" id="GO:0008237">
    <property type="term" value="F:metallopeptidase activity"/>
    <property type="evidence" value="ECO:0007669"/>
    <property type="project" value="UniProtKB-KW"/>
</dbReference>
<evidence type="ECO:0000256" key="4">
    <source>
        <dbReference type="ARBA" id="ARBA00023180"/>
    </source>
</evidence>
<dbReference type="GO" id="GO:0008241">
    <property type="term" value="F:peptidyl-dipeptidase activity"/>
    <property type="evidence" value="ECO:0007669"/>
    <property type="project" value="InterPro"/>
</dbReference>
<feature type="disulfide bond" evidence="10 12">
    <location>
        <begin position="412"/>
        <end position="430"/>
    </location>
</feature>
<feature type="binding site" evidence="8">
    <location>
        <position position="584"/>
    </location>
    <ligand>
        <name>chloride</name>
        <dbReference type="ChEBI" id="CHEBI:17996"/>
        <label>1</label>
    </ligand>
</feature>
<keyword evidence="9 13" id="KW-0479">Metal-binding</keyword>
<feature type="glycosylation site" description="N-linked (GlcNAc...) asparagine; partial" evidence="6">
    <location>
        <position position="212"/>
    </location>
</feature>
<dbReference type="SUPFAM" id="SSF55486">
    <property type="entry name" value="Metalloproteases ('zincins'), catalytic domain"/>
    <property type="match status" value="1"/>
</dbReference>
<feature type="binding site" evidence="9">
    <location>
        <position position="471"/>
    </location>
    <ligand>
        <name>Zn(2+)</name>
        <dbReference type="ChEBI" id="CHEBI:29105"/>
        <label>1</label>
        <note>catalytic</note>
    </ligand>
</feature>
<feature type="binding site" evidence="11">
    <location>
        <position position="443"/>
    </location>
    <ligand>
        <name>Zn(2+)</name>
        <dbReference type="ChEBI" id="CHEBI:29105"/>
        <label>2</label>
        <note>catalytic</note>
    </ligand>
</feature>
<evidence type="ECO:0000256" key="11">
    <source>
        <dbReference type="PIRSR" id="PIRSR601548-8"/>
    </source>
</evidence>
<accession>A0A815FUR2</accession>
<feature type="glycosylation site" description="N-linked (GlcNAc...) asparagine" evidence="6">
    <location>
        <position position="128"/>
    </location>
</feature>
<feature type="active site" description="Proton donor 2" evidence="7">
    <location>
        <position position="575"/>
    </location>
</feature>
<dbReference type="InterPro" id="IPR001548">
    <property type="entry name" value="Peptidase_M2"/>
</dbReference>
<comment type="caution">
    <text evidence="12">Lacks conserved residue(s) required for the propagation of feature annotation.</text>
</comment>
<feature type="binding site" evidence="8">
    <location>
        <position position="283"/>
    </location>
    <ligand>
        <name>chloride</name>
        <dbReference type="ChEBI" id="CHEBI:17996"/>
        <label>1</label>
    </ligand>
</feature>
<dbReference type="Proteomes" id="UP000663832">
    <property type="component" value="Unassembled WGS sequence"/>
</dbReference>
<keyword evidence="13" id="KW-0378">Hydrolase</keyword>
<gene>
    <name evidence="15" type="ORF">QVE165_LOCUS32858</name>
</gene>
<evidence type="ECO:0000256" key="1">
    <source>
        <dbReference type="ARBA" id="ARBA00008139"/>
    </source>
</evidence>
<proteinExistence type="inferred from homology"/>
<dbReference type="GO" id="GO:0004180">
    <property type="term" value="F:carboxypeptidase activity"/>
    <property type="evidence" value="ECO:0007669"/>
    <property type="project" value="UniProtKB-KW"/>
</dbReference>
<dbReference type="PRINTS" id="PR00791">
    <property type="entry name" value="PEPDIPTASEA"/>
</dbReference>
<keyword evidence="13" id="KW-0482">Metalloprotease</keyword>
<feature type="disulfide bond" evidence="10">
    <location>
        <begin position="600"/>
        <end position="612"/>
    </location>
</feature>
<dbReference type="OrthoDB" id="10029630at2759"/>
<feature type="signal peptide" evidence="14">
    <location>
        <begin position="1"/>
        <end position="22"/>
    </location>
</feature>